<dbReference type="SUPFAM" id="SSF50978">
    <property type="entry name" value="WD40 repeat-like"/>
    <property type="match status" value="1"/>
</dbReference>
<dbReference type="GO" id="GO:0061630">
    <property type="term" value="F:ubiquitin protein ligase activity"/>
    <property type="evidence" value="ECO:0007669"/>
    <property type="project" value="UniProtKB-EC"/>
</dbReference>
<proteinExistence type="predicted"/>
<dbReference type="AlphaFoldDB" id="A0A5A7R983"/>
<dbReference type="Proteomes" id="UP000325081">
    <property type="component" value="Unassembled WGS sequence"/>
</dbReference>
<feature type="compositionally biased region" description="Acidic residues" evidence="4">
    <location>
        <begin position="18"/>
        <end position="82"/>
    </location>
</feature>
<accession>A0A5A7R983</accession>
<evidence type="ECO:0000256" key="3">
    <source>
        <dbReference type="ARBA" id="ARBA00034306"/>
    </source>
</evidence>
<keyword evidence="7" id="KW-1185">Reference proteome</keyword>
<comment type="subcellular location">
    <subcellularLocation>
        <location evidence="3">Nucleus</location>
        <location evidence="3">Nuclear body</location>
    </subcellularLocation>
</comment>
<dbReference type="PANTHER" id="PTHR16047">
    <property type="entry name" value="RFWD3 PROTEIN"/>
    <property type="match status" value="1"/>
</dbReference>
<dbReference type="Pfam" id="PF23419">
    <property type="entry name" value="WD40_RFWD3"/>
    <property type="match status" value="1"/>
</dbReference>
<dbReference type="GO" id="GO:0016567">
    <property type="term" value="P:protein ubiquitination"/>
    <property type="evidence" value="ECO:0007669"/>
    <property type="project" value="InterPro"/>
</dbReference>
<comment type="catalytic activity">
    <reaction evidence="1">
        <text>S-ubiquitinyl-[E2 ubiquitin-conjugating enzyme]-L-cysteine + [acceptor protein]-L-lysine = [E2 ubiquitin-conjugating enzyme]-L-cysteine + N(6)-ubiquitinyl-[acceptor protein]-L-lysine.</text>
        <dbReference type="EC" id="2.3.2.27"/>
    </reaction>
</comment>
<organism evidence="6 7">
    <name type="scientific">Striga asiatica</name>
    <name type="common">Asiatic witchweed</name>
    <name type="synonym">Buchnera asiatica</name>
    <dbReference type="NCBI Taxonomy" id="4170"/>
    <lineage>
        <taxon>Eukaryota</taxon>
        <taxon>Viridiplantae</taxon>
        <taxon>Streptophyta</taxon>
        <taxon>Embryophyta</taxon>
        <taxon>Tracheophyta</taxon>
        <taxon>Spermatophyta</taxon>
        <taxon>Magnoliopsida</taxon>
        <taxon>eudicotyledons</taxon>
        <taxon>Gunneridae</taxon>
        <taxon>Pentapetalae</taxon>
        <taxon>asterids</taxon>
        <taxon>lamiids</taxon>
        <taxon>Lamiales</taxon>
        <taxon>Orobanchaceae</taxon>
        <taxon>Buchnereae</taxon>
        <taxon>Striga</taxon>
    </lineage>
</organism>
<reference evidence="7" key="1">
    <citation type="journal article" date="2019" name="Curr. Biol.">
        <title>Genome Sequence of Striga asiatica Provides Insight into the Evolution of Plant Parasitism.</title>
        <authorList>
            <person name="Yoshida S."/>
            <person name="Kim S."/>
            <person name="Wafula E.K."/>
            <person name="Tanskanen J."/>
            <person name="Kim Y.M."/>
            <person name="Honaas L."/>
            <person name="Yang Z."/>
            <person name="Spallek T."/>
            <person name="Conn C.E."/>
            <person name="Ichihashi Y."/>
            <person name="Cheong K."/>
            <person name="Cui S."/>
            <person name="Der J.P."/>
            <person name="Gundlach H."/>
            <person name="Jiao Y."/>
            <person name="Hori C."/>
            <person name="Ishida J.K."/>
            <person name="Kasahara H."/>
            <person name="Kiba T."/>
            <person name="Kim M.S."/>
            <person name="Koo N."/>
            <person name="Laohavisit A."/>
            <person name="Lee Y.H."/>
            <person name="Lumba S."/>
            <person name="McCourt P."/>
            <person name="Mortimer J.C."/>
            <person name="Mutuku J.M."/>
            <person name="Nomura T."/>
            <person name="Sasaki-Sekimoto Y."/>
            <person name="Seto Y."/>
            <person name="Wang Y."/>
            <person name="Wakatake T."/>
            <person name="Sakakibara H."/>
            <person name="Demura T."/>
            <person name="Yamaguchi S."/>
            <person name="Yoneyama K."/>
            <person name="Manabe R.I."/>
            <person name="Nelson D.C."/>
            <person name="Schulman A.H."/>
            <person name="Timko M.P."/>
            <person name="dePamphilis C.W."/>
            <person name="Choi D."/>
            <person name="Shirasu K."/>
        </authorList>
    </citation>
    <scope>NUCLEOTIDE SEQUENCE [LARGE SCALE GENOMIC DNA]</scope>
    <source>
        <strain evidence="7">cv. UVA1</strain>
    </source>
</reference>
<dbReference type="InterPro" id="IPR036322">
    <property type="entry name" value="WD40_repeat_dom_sf"/>
</dbReference>
<dbReference type="Gene3D" id="2.130.10.10">
    <property type="entry name" value="YVTN repeat-like/Quinoprotein amine dehydrogenase"/>
    <property type="match status" value="1"/>
</dbReference>
<dbReference type="InterPro" id="IPR015943">
    <property type="entry name" value="WD40/YVTN_repeat-like_dom_sf"/>
</dbReference>
<feature type="region of interest" description="Disordered" evidence="4">
    <location>
        <begin position="13"/>
        <end position="139"/>
    </location>
</feature>
<dbReference type="PANTHER" id="PTHR16047:SF13">
    <property type="entry name" value="E3 UBIQUITIN-PROTEIN LIGASE RFWD3"/>
    <property type="match status" value="1"/>
</dbReference>
<evidence type="ECO:0000256" key="2">
    <source>
        <dbReference type="ARBA" id="ARBA00012483"/>
    </source>
</evidence>
<evidence type="ECO:0000313" key="6">
    <source>
        <dbReference type="EMBL" id="GER54283.1"/>
    </source>
</evidence>
<evidence type="ECO:0000256" key="4">
    <source>
        <dbReference type="SAM" id="MobiDB-lite"/>
    </source>
</evidence>
<dbReference type="InterPro" id="IPR056527">
    <property type="entry name" value="WD40_RFWD3"/>
</dbReference>
<evidence type="ECO:0000256" key="1">
    <source>
        <dbReference type="ARBA" id="ARBA00000900"/>
    </source>
</evidence>
<evidence type="ECO:0000313" key="7">
    <source>
        <dbReference type="Proteomes" id="UP000325081"/>
    </source>
</evidence>
<dbReference type="InterPro" id="IPR037381">
    <property type="entry name" value="RFWD3"/>
</dbReference>
<feature type="domain" description="E3 ubiquitin-protein ligase RFWD3-like WD40" evidence="5">
    <location>
        <begin position="345"/>
        <end position="646"/>
    </location>
</feature>
<comment type="caution">
    <text evidence="6">The sequence shown here is derived from an EMBL/GenBank/DDBJ whole genome shotgun (WGS) entry which is preliminary data.</text>
</comment>
<dbReference type="OrthoDB" id="5600418at2759"/>
<dbReference type="EMBL" id="BKCP01011070">
    <property type="protein sequence ID" value="GER54283.1"/>
    <property type="molecule type" value="Genomic_DNA"/>
</dbReference>
<dbReference type="GO" id="GO:0036297">
    <property type="term" value="P:interstrand cross-link repair"/>
    <property type="evidence" value="ECO:0007669"/>
    <property type="project" value="InterPro"/>
</dbReference>
<dbReference type="GO" id="GO:0016604">
    <property type="term" value="C:nuclear body"/>
    <property type="evidence" value="ECO:0007669"/>
    <property type="project" value="UniProtKB-SubCell"/>
</dbReference>
<evidence type="ECO:0000259" key="5">
    <source>
        <dbReference type="Pfam" id="PF23419"/>
    </source>
</evidence>
<protein>
    <recommendedName>
        <fullName evidence="2">RING-type E3 ubiquitin transferase</fullName>
        <ecNumber evidence="2">2.3.2.27</ecNumber>
    </recommendedName>
</protein>
<dbReference type="EC" id="2.3.2.27" evidence="2"/>
<name>A0A5A7R983_STRAF</name>
<gene>
    <name evidence="6" type="ORF">STAS_31856</name>
</gene>
<sequence length="652" mass="73049">MDHDYRYYLLFQIGVEGFENDDDEEYQEEEQNVEEEEEEQNEEEEEEEEEEQDEEEEEEDENEGEEETEDEDDNGDGAEEGELNGNNGDGISVTTGTTPSGEVVIIEDDDATEEAERERGCKKGRVSGSGKGGETASLKGKDGGEFGEFNRGEVDGLFCPICFEAWSSGGDHHIWLEQGLISCPQCKKNCRVKDIRLLYATQIVAIDGELQKTVRSLEAKCASLEKQGAEWFNKELEWKKKESDLCKQVQYLEERTRNLEVLLKNEECRASGSSSSNWNSLGKSTLGPDASSNFHMQGCSNEYTIQKNFQIDGARLFDVDSLSENYIFARRLLGMGGMHVLTKVCVLHSNEKEDIRLPENTKAVKDLRLSPDARLVLLASLGKKLSVVSTESNNTVLTWDLQAAAWSCSWDVSDSHYVYTGLQNGTVLQFDVRHTTRYVESLNGLTCNPVHSLYSLSPSSSRSSSTRNVLTKNILTASSLGLCQWDFGVNQERPYLIPGSDEQGVCISLAHCKTSDDIVASYRPKIEIIDGFTISQPTQSAAWQGTWGTHIYYEKNTSGYEKFRAICAKVSDIRLPKSAIIDGMYENRSFASGEESTGELVLYDLPFLSDSGRLKLTSNPIRDVKYVRGLHSKLLSCLSEDTLQLYTQQLRD</sequence>